<evidence type="ECO:0000313" key="3">
    <source>
        <dbReference type="EMBL" id="PIR47052.1"/>
    </source>
</evidence>
<dbReference type="AlphaFoldDB" id="A0A2H0RKH3"/>
<reference evidence="3 4" key="1">
    <citation type="submission" date="2017-09" db="EMBL/GenBank/DDBJ databases">
        <title>Depth-based differentiation of microbial function through sediment-hosted aquifers and enrichment of novel symbionts in the deep terrestrial subsurface.</title>
        <authorList>
            <person name="Probst A.J."/>
            <person name="Ladd B."/>
            <person name="Jarett J.K."/>
            <person name="Geller-Mcgrath D.E."/>
            <person name="Sieber C.M."/>
            <person name="Emerson J.B."/>
            <person name="Anantharaman K."/>
            <person name="Thomas B.C."/>
            <person name="Malmstrom R."/>
            <person name="Stieglmeier M."/>
            <person name="Klingl A."/>
            <person name="Woyke T."/>
            <person name="Ryan C.M."/>
            <person name="Banfield J.F."/>
        </authorList>
    </citation>
    <scope>NUCLEOTIDE SEQUENCE [LARGE SCALE GENOMIC DNA]</scope>
    <source>
        <strain evidence="3">CG10_big_fil_rev_8_21_14_0_10_45_14</strain>
    </source>
</reference>
<feature type="transmembrane region" description="Helical" evidence="1">
    <location>
        <begin position="132"/>
        <end position="151"/>
    </location>
</feature>
<dbReference type="Pfam" id="PF01569">
    <property type="entry name" value="PAP2"/>
    <property type="match status" value="1"/>
</dbReference>
<feature type="transmembrane region" description="Helical" evidence="1">
    <location>
        <begin position="61"/>
        <end position="79"/>
    </location>
</feature>
<dbReference type="InterPro" id="IPR000326">
    <property type="entry name" value="PAP2/HPO"/>
</dbReference>
<dbReference type="Proteomes" id="UP000230833">
    <property type="component" value="Unassembled WGS sequence"/>
</dbReference>
<evidence type="ECO:0000259" key="2">
    <source>
        <dbReference type="SMART" id="SM00014"/>
    </source>
</evidence>
<dbReference type="SUPFAM" id="SSF48317">
    <property type="entry name" value="Acid phosphatase/Vanadium-dependent haloperoxidase"/>
    <property type="match status" value="1"/>
</dbReference>
<dbReference type="InterPro" id="IPR036938">
    <property type="entry name" value="PAP2/HPO_sf"/>
</dbReference>
<keyword evidence="1" id="KW-0812">Transmembrane</keyword>
<keyword evidence="1" id="KW-0472">Membrane</keyword>
<feature type="transmembrane region" description="Helical" evidence="1">
    <location>
        <begin position="32"/>
        <end position="54"/>
    </location>
</feature>
<dbReference type="SMART" id="SM00014">
    <property type="entry name" value="acidPPc"/>
    <property type="match status" value="1"/>
</dbReference>
<feature type="transmembrane region" description="Helical" evidence="1">
    <location>
        <begin position="157"/>
        <end position="179"/>
    </location>
</feature>
<dbReference type="CDD" id="cd03392">
    <property type="entry name" value="PAP2_like_2"/>
    <property type="match status" value="1"/>
</dbReference>
<dbReference type="EMBL" id="PCYL01000011">
    <property type="protein sequence ID" value="PIR47052.1"/>
    <property type="molecule type" value="Genomic_DNA"/>
</dbReference>
<accession>A0A2H0RKH3</accession>
<feature type="domain" description="Phosphatidic acid phosphatase type 2/haloperoxidase" evidence="2">
    <location>
        <begin position="62"/>
        <end position="172"/>
    </location>
</feature>
<organism evidence="3 4">
    <name type="scientific">Candidatus Vogelbacteria bacterium CG10_big_fil_rev_8_21_14_0_10_45_14</name>
    <dbReference type="NCBI Taxonomy" id="1975042"/>
    <lineage>
        <taxon>Bacteria</taxon>
        <taxon>Candidatus Vogeliibacteriota</taxon>
    </lineage>
</organism>
<evidence type="ECO:0000256" key="1">
    <source>
        <dbReference type="SAM" id="Phobius"/>
    </source>
</evidence>
<proteinExistence type="predicted"/>
<feature type="transmembrane region" description="Helical" evidence="1">
    <location>
        <begin position="99"/>
        <end position="120"/>
    </location>
</feature>
<comment type="caution">
    <text evidence="3">The sequence shown here is derived from an EMBL/GenBank/DDBJ whole genome shotgun (WGS) entry which is preliminary data.</text>
</comment>
<protein>
    <recommendedName>
        <fullName evidence="2">Phosphatidic acid phosphatase type 2/haloperoxidase domain-containing protein</fullName>
    </recommendedName>
</protein>
<dbReference type="PANTHER" id="PTHR14969:SF13">
    <property type="entry name" value="AT30094P"/>
    <property type="match status" value="1"/>
</dbReference>
<gene>
    <name evidence="3" type="ORF">COV07_00975</name>
</gene>
<keyword evidence="1" id="KW-1133">Transmembrane helix</keyword>
<sequence>MIIINKIIEWDGVAVEWIATLHTDALEVFFRAITYLGEWYIAAGIVFVITLLFLHFKEHKLILPFWFATGGSVMATHIIKEIVLRPRPLLALLEESSRSFPSGHATIAVALFGFVAWYLYRSESRRAYKVDVWFMITLILLIAFSRFYLRVHYPSDIVVGLAIGGLFLWIAIKIAGIILGECEKSRSFRLSK</sequence>
<dbReference type="PANTHER" id="PTHR14969">
    <property type="entry name" value="SPHINGOSINE-1-PHOSPHATE PHOSPHOHYDROLASE"/>
    <property type="match status" value="1"/>
</dbReference>
<name>A0A2H0RKH3_9BACT</name>
<dbReference type="Gene3D" id="1.20.144.10">
    <property type="entry name" value="Phosphatidic acid phosphatase type 2/haloperoxidase"/>
    <property type="match status" value="2"/>
</dbReference>
<evidence type="ECO:0000313" key="4">
    <source>
        <dbReference type="Proteomes" id="UP000230833"/>
    </source>
</evidence>